<dbReference type="Proteomes" id="UP000681967">
    <property type="component" value="Unassembled WGS sequence"/>
</dbReference>
<sequence length="74" mass="8378">TISSRSEKSSLLSEILNTNYTTELQSNNFTDQTTESDNQLRNNFLAPVDDNMEQLTNTLDYDPPNFEQSGKSTL</sequence>
<protein>
    <submittedName>
        <fullName evidence="2">Uncharacterized protein</fullName>
    </submittedName>
</protein>
<dbReference type="Proteomes" id="UP000681720">
    <property type="component" value="Unassembled WGS sequence"/>
</dbReference>
<dbReference type="EMBL" id="CAJOBH010091403">
    <property type="protein sequence ID" value="CAF4567054.1"/>
    <property type="molecule type" value="Genomic_DNA"/>
</dbReference>
<evidence type="ECO:0000313" key="3">
    <source>
        <dbReference type="EMBL" id="CAF4720847.1"/>
    </source>
</evidence>
<evidence type="ECO:0000313" key="2">
    <source>
        <dbReference type="EMBL" id="CAF4652528.1"/>
    </source>
</evidence>
<dbReference type="Proteomes" id="UP000676336">
    <property type="component" value="Unassembled WGS sequence"/>
</dbReference>
<dbReference type="EMBL" id="CAJOBI010115337">
    <property type="protein sequence ID" value="CAF4652528.1"/>
    <property type="molecule type" value="Genomic_DNA"/>
</dbReference>
<gene>
    <name evidence="1" type="ORF">BYL167_LOCUS38750</name>
    <name evidence="3" type="ORF">GIL414_LOCUS43841</name>
    <name evidence="2" type="ORF">SMN809_LOCUS41164</name>
</gene>
<name>A0A8S2ZWH3_9BILA</name>
<accession>A0A8S2ZWH3</accession>
<proteinExistence type="predicted"/>
<feature type="non-terminal residue" evidence="2">
    <location>
        <position position="1"/>
    </location>
</feature>
<dbReference type="EMBL" id="CAJOBJ010130921">
    <property type="protein sequence ID" value="CAF4720847.1"/>
    <property type="molecule type" value="Genomic_DNA"/>
</dbReference>
<dbReference type="AlphaFoldDB" id="A0A8S2ZWH3"/>
<evidence type="ECO:0000313" key="4">
    <source>
        <dbReference type="Proteomes" id="UP000676336"/>
    </source>
</evidence>
<organism evidence="2 4">
    <name type="scientific">Rotaria magnacalcarata</name>
    <dbReference type="NCBI Taxonomy" id="392030"/>
    <lineage>
        <taxon>Eukaryota</taxon>
        <taxon>Metazoa</taxon>
        <taxon>Spiralia</taxon>
        <taxon>Gnathifera</taxon>
        <taxon>Rotifera</taxon>
        <taxon>Eurotatoria</taxon>
        <taxon>Bdelloidea</taxon>
        <taxon>Philodinida</taxon>
        <taxon>Philodinidae</taxon>
        <taxon>Rotaria</taxon>
    </lineage>
</organism>
<comment type="caution">
    <text evidence="2">The sequence shown here is derived from an EMBL/GenBank/DDBJ whole genome shotgun (WGS) entry which is preliminary data.</text>
</comment>
<evidence type="ECO:0000313" key="1">
    <source>
        <dbReference type="EMBL" id="CAF4567054.1"/>
    </source>
</evidence>
<reference evidence="2" key="1">
    <citation type="submission" date="2021-02" db="EMBL/GenBank/DDBJ databases">
        <authorList>
            <person name="Nowell W R."/>
        </authorList>
    </citation>
    <scope>NUCLEOTIDE SEQUENCE</scope>
</reference>